<comment type="caution">
    <text evidence="4">The sequence shown here is derived from an EMBL/GenBank/DDBJ whole genome shotgun (WGS) entry which is preliminary data.</text>
</comment>
<dbReference type="PANTHER" id="PTHR10655">
    <property type="entry name" value="LYSOPHOSPHOLIPASE-RELATED"/>
    <property type="match status" value="1"/>
</dbReference>
<keyword evidence="5" id="KW-1185">Reference proteome</keyword>
<evidence type="ECO:0000313" key="5">
    <source>
        <dbReference type="Proteomes" id="UP000237061"/>
    </source>
</evidence>
<dbReference type="Pfam" id="PF02230">
    <property type="entry name" value="Abhydrolase_2"/>
    <property type="match status" value="1"/>
</dbReference>
<dbReference type="InterPro" id="IPR050565">
    <property type="entry name" value="LYPA1-2/EST-like"/>
</dbReference>
<name>A0A2S3ZWV3_ARTGL</name>
<keyword evidence="2" id="KW-0378">Hydrolase</keyword>
<comment type="similarity">
    <text evidence="1">Belongs to the AB hydrolase superfamily. AB hydrolase 2 family.</text>
</comment>
<dbReference type="RefSeq" id="WP_103465466.1">
    <property type="nucleotide sequence ID" value="NZ_PPXC01000006.1"/>
</dbReference>
<feature type="domain" description="Phospholipase/carboxylesterase/thioesterase" evidence="3">
    <location>
        <begin position="18"/>
        <end position="206"/>
    </location>
</feature>
<organism evidence="4 5">
    <name type="scientific">Arthrobacter glacialis</name>
    <dbReference type="NCBI Taxonomy" id="1664"/>
    <lineage>
        <taxon>Bacteria</taxon>
        <taxon>Bacillati</taxon>
        <taxon>Actinomycetota</taxon>
        <taxon>Actinomycetes</taxon>
        <taxon>Micrococcales</taxon>
        <taxon>Micrococcaceae</taxon>
        <taxon>Arthrobacter</taxon>
    </lineage>
</organism>
<evidence type="ECO:0000256" key="2">
    <source>
        <dbReference type="ARBA" id="ARBA00022801"/>
    </source>
</evidence>
<evidence type="ECO:0000313" key="4">
    <source>
        <dbReference type="EMBL" id="POH73569.1"/>
    </source>
</evidence>
<dbReference type="InterPro" id="IPR029058">
    <property type="entry name" value="AB_hydrolase_fold"/>
</dbReference>
<dbReference type="GO" id="GO:0016787">
    <property type="term" value="F:hydrolase activity"/>
    <property type="evidence" value="ECO:0007669"/>
    <property type="project" value="UniProtKB-KW"/>
</dbReference>
<protein>
    <recommendedName>
        <fullName evidence="3">Phospholipase/carboxylesterase/thioesterase domain-containing protein</fullName>
    </recommendedName>
</protein>
<dbReference type="Gene3D" id="3.40.50.1820">
    <property type="entry name" value="alpha/beta hydrolase"/>
    <property type="match status" value="1"/>
</dbReference>
<dbReference type="SUPFAM" id="SSF53474">
    <property type="entry name" value="alpha/beta-Hydrolases"/>
    <property type="match status" value="1"/>
</dbReference>
<dbReference type="EMBL" id="PPXC01000006">
    <property type="protein sequence ID" value="POH73569.1"/>
    <property type="molecule type" value="Genomic_DNA"/>
</dbReference>
<evidence type="ECO:0000259" key="3">
    <source>
        <dbReference type="Pfam" id="PF02230"/>
    </source>
</evidence>
<sequence>MNTTLRDVRPPGWTENDVPEAMVLFLHGFGSNELDLASLVPALGLKQPWASLRAPLDLGNGGAAWFQITTPGAPDAEPVEQASEAIWAWIDANVDPATRIVPIGFSQGGLMASQLLRTRPERVVAPVVLGGFVLGAPQPGDGVLLEQRPALFWGRGAEDRVIAPVAIARSSEFFPQHTSLNEQVYPGLGHGINAVELGDVRDFLALEVGAHESATA</sequence>
<dbReference type="Proteomes" id="UP000237061">
    <property type="component" value="Unassembled WGS sequence"/>
</dbReference>
<dbReference type="PANTHER" id="PTHR10655:SF17">
    <property type="entry name" value="LYSOPHOSPHOLIPASE-LIKE PROTEIN 1"/>
    <property type="match status" value="1"/>
</dbReference>
<gene>
    <name evidence="4" type="ORF">CVS27_09315</name>
</gene>
<evidence type="ECO:0000256" key="1">
    <source>
        <dbReference type="ARBA" id="ARBA00006499"/>
    </source>
</evidence>
<accession>A0A2S3ZWV3</accession>
<reference evidence="4 5" key="1">
    <citation type="submission" date="2018-01" db="EMBL/GenBank/DDBJ databases">
        <title>Arthrobacter sp. nov., from glaciers in China.</title>
        <authorList>
            <person name="Liu Q."/>
            <person name="Xin Y.-H."/>
        </authorList>
    </citation>
    <scope>NUCLEOTIDE SEQUENCE [LARGE SCALE GENOMIC DNA]</scope>
    <source>
        <strain evidence="4 5">HLT2-12-2</strain>
    </source>
</reference>
<proteinExistence type="inferred from homology"/>
<dbReference type="InterPro" id="IPR003140">
    <property type="entry name" value="PLipase/COase/thioEstase"/>
</dbReference>
<dbReference type="AlphaFoldDB" id="A0A2S3ZWV3"/>